<dbReference type="GO" id="GO:0005762">
    <property type="term" value="C:mitochondrial large ribosomal subunit"/>
    <property type="evidence" value="ECO:0007669"/>
    <property type="project" value="TreeGrafter"/>
</dbReference>
<evidence type="ECO:0000313" key="3">
    <source>
        <dbReference type="Proteomes" id="UP001270362"/>
    </source>
</evidence>
<dbReference type="PANTHER" id="PTHR28266">
    <property type="entry name" value="54S RIBOSOMAL PROTEIN L20, MITOCHONDRIAL"/>
    <property type="match status" value="1"/>
</dbReference>
<dbReference type="InterPro" id="IPR024388">
    <property type="entry name" value="Ribosomal_mL58"/>
</dbReference>
<feature type="compositionally biased region" description="Low complexity" evidence="1">
    <location>
        <begin position="116"/>
        <end position="128"/>
    </location>
</feature>
<comment type="caution">
    <text evidence="2">The sequence shown here is derived from an EMBL/GenBank/DDBJ whole genome shotgun (WGS) entry which is preliminary data.</text>
</comment>
<keyword evidence="3" id="KW-1185">Reference proteome</keyword>
<sequence>MEARLLRRPAATCCHRLLASSTTPAASLLPPVTLQFPSTGARHKSTTNRTKRALNIAPHASFLNKPSATDRIIFNPPSSAASVFHTPFKFLPKTDPRRRANLTSLFASSASIQFNSPSSSASDAAPAPGTTEDTLPPKIGGRVGRTHHMTKEDVLEMRRLRETDPVANSVNRLAAKFGCSHLFVLMCCQAPREHKEKHVAAGELVKSRWGPRRRAAREDRKRRLEMLFRGEL</sequence>
<feature type="region of interest" description="Disordered" evidence="1">
    <location>
        <begin position="113"/>
        <end position="148"/>
    </location>
</feature>
<keyword evidence="2" id="KW-0687">Ribonucleoprotein</keyword>
<dbReference type="Proteomes" id="UP001270362">
    <property type="component" value="Unassembled WGS sequence"/>
</dbReference>
<dbReference type="GO" id="GO:0003735">
    <property type="term" value="F:structural constituent of ribosome"/>
    <property type="evidence" value="ECO:0007669"/>
    <property type="project" value="TreeGrafter"/>
</dbReference>
<keyword evidence="2" id="KW-0689">Ribosomal protein</keyword>
<evidence type="ECO:0000313" key="2">
    <source>
        <dbReference type="EMBL" id="KAK3685841.1"/>
    </source>
</evidence>
<accession>A0AAE0X681</accession>
<evidence type="ECO:0000256" key="1">
    <source>
        <dbReference type="SAM" id="MobiDB-lite"/>
    </source>
</evidence>
<organism evidence="2 3">
    <name type="scientific">Podospora appendiculata</name>
    <dbReference type="NCBI Taxonomy" id="314037"/>
    <lineage>
        <taxon>Eukaryota</taxon>
        <taxon>Fungi</taxon>
        <taxon>Dikarya</taxon>
        <taxon>Ascomycota</taxon>
        <taxon>Pezizomycotina</taxon>
        <taxon>Sordariomycetes</taxon>
        <taxon>Sordariomycetidae</taxon>
        <taxon>Sordariales</taxon>
        <taxon>Podosporaceae</taxon>
        <taxon>Podospora</taxon>
    </lineage>
</organism>
<name>A0AAE0X681_9PEZI</name>
<dbReference type="EMBL" id="JAULSO010000003">
    <property type="protein sequence ID" value="KAK3685841.1"/>
    <property type="molecule type" value="Genomic_DNA"/>
</dbReference>
<dbReference type="Pfam" id="PF12824">
    <property type="entry name" value="MRP-L20"/>
    <property type="match status" value="1"/>
</dbReference>
<reference evidence="2" key="1">
    <citation type="journal article" date="2023" name="Mol. Phylogenet. Evol.">
        <title>Genome-scale phylogeny and comparative genomics of the fungal order Sordariales.</title>
        <authorList>
            <person name="Hensen N."/>
            <person name="Bonometti L."/>
            <person name="Westerberg I."/>
            <person name="Brannstrom I.O."/>
            <person name="Guillou S."/>
            <person name="Cros-Aarteil S."/>
            <person name="Calhoun S."/>
            <person name="Haridas S."/>
            <person name="Kuo A."/>
            <person name="Mondo S."/>
            <person name="Pangilinan J."/>
            <person name="Riley R."/>
            <person name="LaButti K."/>
            <person name="Andreopoulos B."/>
            <person name="Lipzen A."/>
            <person name="Chen C."/>
            <person name="Yan M."/>
            <person name="Daum C."/>
            <person name="Ng V."/>
            <person name="Clum A."/>
            <person name="Steindorff A."/>
            <person name="Ohm R.A."/>
            <person name="Martin F."/>
            <person name="Silar P."/>
            <person name="Natvig D.O."/>
            <person name="Lalanne C."/>
            <person name="Gautier V."/>
            <person name="Ament-Velasquez S.L."/>
            <person name="Kruys A."/>
            <person name="Hutchinson M.I."/>
            <person name="Powell A.J."/>
            <person name="Barry K."/>
            <person name="Miller A.N."/>
            <person name="Grigoriev I.V."/>
            <person name="Debuchy R."/>
            <person name="Gladieux P."/>
            <person name="Hiltunen Thoren M."/>
            <person name="Johannesson H."/>
        </authorList>
    </citation>
    <scope>NUCLEOTIDE SEQUENCE</scope>
    <source>
        <strain evidence="2">CBS 314.62</strain>
    </source>
</reference>
<protein>
    <submittedName>
        <fullName evidence="2">Mitochondrial ribosomal protein subunit L20-domain-containing protein</fullName>
    </submittedName>
</protein>
<gene>
    <name evidence="2" type="ORF">B0T22DRAFT_382031</name>
</gene>
<dbReference type="AlphaFoldDB" id="A0AAE0X681"/>
<reference evidence="2" key="2">
    <citation type="submission" date="2023-06" db="EMBL/GenBank/DDBJ databases">
        <authorList>
            <consortium name="Lawrence Berkeley National Laboratory"/>
            <person name="Haridas S."/>
            <person name="Hensen N."/>
            <person name="Bonometti L."/>
            <person name="Westerberg I."/>
            <person name="Brannstrom I.O."/>
            <person name="Guillou S."/>
            <person name="Cros-Aarteil S."/>
            <person name="Calhoun S."/>
            <person name="Kuo A."/>
            <person name="Mondo S."/>
            <person name="Pangilinan J."/>
            <person name="Riley R."/>
            <person name="Labutti K."/>
            <person name="Andreopoulos B."/>
            <person name="Lipzen A."/>
            <person name="Chen C."/>
            <person name="Yanf M."/>
            <person name="Daum C."/>
            <person name="Ng V."/>
            <person name="Clum A."/>
            <person name="Steindorff A."/>
            <person name="Ohm R."/>
            <person name="Martin F."/>
            <person name="Silar P."/>
            <person name="Natvig D."/>
            <person name="Lalanne C."/>
            <person name="Gautier V."/>
            <person name="Ament-Velasquez S.L."/>
            <person name="Kruys A."/>
            <person name="Hutchinson M.I."/>
            <person name="Powell A.J."/>
            <person name="Barry K."/>
            <person name="Miller A.N."/>
            <person name="Grigoriev I.V."/>
            <person name="Debuchy R."/>
            <person name="Gladieux P."/>
            <person name="Thoren M.H."/>
            <person name="Johannesson H."/>
        </authorList>
    </citation>
    <scope>NUCLEOTIDE SEQUENCE</scope>
    <source>
        <strain evidence="2">CBS 314.62</strain>
    </source>
</reference>
<proteinExistence type="predicted"/>
<dbReference type="PANTHER" id="PTHR28266:SF1">
    <property type="entry name" value="LARGE RIBOSOMAL SUBUNIT PROTEIN ML58"/>
    <property type="match status" value="1"/>
</dbReference>